<dbReference type="GO" id="GO:0042910">
    <property type="term" value="F:xenobiotic transmembrane transporter activity"/>
    <property type="evidence" value="ECO:0007669"/>
    <property type="project" value="InterPro"/>
</dbReference>
<dbReference type="Pfam" id="PF01554">
    <property type="entry name" value="MatE"/>
    <property type="match status" value="1"/>
</dbReference>
<dbReference type="Proteomes" id="UP000236291">
    <property type="component" value="Unassembled WGS sequence"/>
</dbReference>
<protein>
    <submittedName>
        <fullName evidence="3">Protein TRANPARENT TESTA 12-like</fullName>
    </submittedName>
</protein>
<evidence type="ECO:0000313" key="4">
    <source>
        <dbReference type="Proteomes" id="UP000236291"/>
    </source>
</evidence>
<accession>A0A2K3M1X1</accession>
<comment type="caution">
    <text evidence="3">The sequence shown here is derived from an EMBL/GenBank/DDBJ whole genome shotgun (WGS) entry which is preliminary data.</text>
</comment>
<gene>
    <name evidence="3" type="ORF">L195_g040848</name>
</gene>
<reference evidence="3 4" key="2">
    <citation type="journal article" date="2017" name="Front. Plant Sci.">
        <title>Gene Classification and Mining of Molecular Markers Useful in Red Clover (Trifolium pratense) Breeding.</title>
        <authorList>
            <person name="Istvanek J."/>
            <person name="Dluhosova J."/>
            <person name="Dluhos P."/>
            <person name="Patkova L."/>
            <person name="Nedelnik J."/>
            <person name="Repkova J."/>
        </authorList>
    </citation>
    <scope>NUCLEOTIDE SEQUENCE [LARGE SCALE GENOMIC DNA]</scope>
    <source>
        <strain evidence="4">cv. Tatra</strain>
        <tissue evidence="3">Young leaves</tissue>
    </source>
</reference>
<comment type="similarity">
    <text evidence="1">Belongs to the multi antimicrobial extrusion (MATE) (TC 2.A.66.1) family.</text>
</comment>
<dbReference type="InterPro" id="IPR002528">
    <property type="entry name" value="MATE_fam"/>
</dbReference>
<evidence type="ECO:0000256" key="1">
    <source>
        <dbReference type="ARBA" id="ARBA00010199"/>
    </source>
</evidence>
<name>A0A2K3M1X1_TRIPR</name>
<keyword evidence="2" id="KW-0472">Membrane</keyword>
<feature type="transmembrane region" description="Helical" evidence="2">
    <location>
        <begin position="27"/>
        <end position="47"/>
    </location>
</feature>
<dbReference type="GO" id="GO:0015297">
    <property type="term" value="F:antiporter activity"/>
    <property type="evidence" value="ECO:0007669"/>
    <property type="project" value="InterPro"/>
</dbReference>
<feature type="transmembrane region" description="Helical" evidence="2">
    <location>
        <begin position="97"/>
        <end position="120"/>
    </location>
</feature>
<reference evidence="3 4" key="1">
    <citation type="journal article" date="2014" name="Am. J. Bot.">
        <title>Genome assembly and annotation for red clover (Trifolium pratense; Fabaceae).</title>
        <authorList>
            <person name="Istvanek J."/>
            <person name="Jaros M."/>
            <person name="Krenek A."/>
            <person name="Repkova J."/>
        </authorList>
    </citation>
    <scope>NUCLEOTIDE SEQUENCE [LARGE SCALE GENOMIC DNA]</scope>
    <source>
        <strain evidence="4">cv. Tatra</strain>
        <tissue evidence="3">Young leaves</tissue>
    </source>
</reference>
<evidence type="ECO:0000313" key="3">
    <source>
        <dbReference type="EMBL" id="PNX84785.1"/>
    </source>
</evidence>
<dbReference type="STRING" id="57577.A0A2K3M1X1"/>
<dbReference type="ExpressionAtlas" id="A0A2K3M1X1">
    <property type="expression patterns" value="baseline"/>
</dbReference>
<sequence length="179" mass="19405">MLLICSVRVANELGAGKGKSAKFAMQVSVAQSTVIGFIFCVLIMIFHRQFAYLFTTSSSVLEAVNDMSILLAVTILLNSVQPILSGVAVGSGWQVSVAYINIGCYYLIGLPLGILMGWVFHTGVEGIWAGMIFGGTAIQTLILIIVTARCDWKKEAEKATSRVNKWSITNPEDQLQITN</sequence>
<evidence type="ECO:0000256" key="2">
    <source>
        <dbReference type="SAM" id="Phobius"/>
    </source>
</evidence>
<feature type="transmembrane region" description="Helical" evidence="2">
    <location>
        <begin position="67"/>
        <end position="90"/>
    </location>
</feature>
<keyword evidence="2" id="KW-0812">Transmembrane</keyword>
<proteinExistence type="inferred from homology"/>
<feature type="transmembrane region" description="Helical" evidence="2">
    <location>
        <begin position="126"/>
        <end position="148"/>
    </location>
</feature>
<keyword evidence="2" id="KW-1133">Transmembrane helix</keyword>
<dbReference type="PANTHER" id="PTHR11206">
    <property type="entry name" value="MULTIDRUG RESISTANCE PROTEIN"/>
    <property type="match status" value="1"/>
</dbReference>
<organism evidence="3 4">
    <name type="scientific">Trifolium pratense</name>
    <name type="common">Red clover</name>
    <dbReference type="NCBI Taxonomy" id="57577"/>
    <lineage>
        <taxon>Eukaryota</taxon>
        <taxon>Viridiplantae</taxon>
        <taxon>Streptophyta</taxon>
        <taxon>Embryophyta</taxon>
        <taxon>Tracheophyta</taxon>
        <taxon>Spermatophyta</taxon>
        <taxon>Magnoliopsida</taxon>
        <taxon>eudicotyledons</taxon>
        <taxon>Gunneridae</taxon>
        <taxon>Pentapetalae</taxon>
        <taxon>rosids</taxon>
        <taxon>fabids</taxon>
        <taxon>Fabales</taxon>
        <taxon>Fabaceae</taxon>
        <taxon>Papilionoideae</taxon>
        <taxon>50 kb inversion clade</taxon>
        <taxon>NPAAA clade</taxon>
        <taxon>Hologalegina</taxon>
        <taxon>IRL clade</taxon>
        <taxon>Trifolieae</taxon>
        <taxon>Trifolium</taxon>
    </lineage>
</organism>
<dbReference type="AlphaFoldDB" id="A0A2K3M1X1"/>
<dbReference type="GO" id="GO:0016020">
    <property type="term" value="C:membrane"/>
    <property type="evidence" value="ECO:0007669"/>
    <property type="project" value="InterPro"/>
</dbReference>
<dbReference type="EMBL" id="ASHM01047201">
    <property type="protein sequence ID" value="PNX84785.1"/>
    <property type="molecule type" value="Genomic_DNA"/>
</dbReference>